<evidence type="ECO:0000256" key="3">
    <source>
        <dbReference type="ARBA" id="ARBA00022989"/>
    </source>
</evidence>
<evidence type="ECO:0000256" key="4">
    <source>
        <dbReference type="ARBA" id="ARBA00023136"/>
    </source>
</evidence>
<keyword evidence="2 6" id="KW-0812">Transmembrane</keyword>
<dbReference type="InterPro" id="IPR004031">
    <property type="entry name" value="PMP22/EMP/MP20/Claudin"/>
</dbReference>
<dbReference type="GeneID" id="109419237"/>
<reference evidence="8" key="1">
    <citation type="journal article" date="2015" name="Proc. Natl. Acad. Sci. U.S.A.">
        <title>Genome sequence of the Asian Tiger mosquito, Aedes albopictus, reveals insights into its biology, genetics, and evolution.</title>
        <authorList>
            <person name="Chen X.G."/>
            <person name="Jiang X."/>
            <person name="Gu J."/>
            <person name="Xu M."/>
            <person name="Wu Y."/>
            <person name="Deng Y."/>
            <person name="Zhang C."/>
            <person name="Bonizzoni M."/>
            <person name="Dermauw W."/>
            <person name="Vontas J."/>
            <person name="Armbruster P."/>
            <person name="Huang X."/>
            <person name="Yang Y."/>
            <person name="Zhang H."/>
            <person name="He W."/>
            <person name="Peng H."/>
            <person name="Liu Y."/>
            <person name="Wu K."/>
            <person name="Chen J."/>
            <person name="Lirakis M."/>
            <person name="Topalis P."/>
            <person name="Van Leeuwen T."/>
            <person name="Hall A.B."/>
            <person name="Jiang X."/>
            <person name="Thorpe C."/>
            <person name="Mueller R.L."/>
            <person name="Sun C."/>
            <person name="Waterhouse R.M."/>
            <person name="Yan G."/>
            <person name="Tu Z.J."/>
            <person name="Fang X."/>
            <person name="James A.A."/>
        </authorList>
    </citation>
    <scope>NUCLEOTIDE SEQUENCE [LARGE SCALE GENOMIC DNA]</scope>
    <source>
        <strain evidence="8">Foshan</strain>
    </source>
</reference>
<dbReference type="EnsemblMetazoa" id="AALFPA23_020111.R29619">
    <property type="protein sequence ID" value="AALFPA23_020111.P29619"/>
    <property type="gene ID" value="AALFPA23_020111"/>
</dbReference>
<feature type="region of interest" description="Disordered" evidence="5">
    <location>
        <begin position="747"/>
        <end position="788"/>
    </location>
</feature>
<evidence type="ECO:0000256" key="6">
    <source>
        <dbReference type="SAM" id="Phobius"/>
    </source>
</evidence>
<keyword evidence="8" id="KW-1185">Reference proteome</keyword>
<dbReference type="PANTHER" id="PTHR12107">
    <property type="entry name" value="VOLTAGE-DEPENDENT CALCIUM CHANNEL GAMMA SUBUNIT"/>
    <property type="match status" value="1"/>
</dbReference>
<feature type="transmembrane region" description="Helical" evidence="6">
    <location>
        <begin position="285"/>
        <end position="304"/>
    </location>
</feature>
<evidence type="ECO:0000313" key="7">
    <source>
        <dbReference type="EnsemblMetazoa" id="AALFPA23_020111.P29619"/>
    </source>
</evidence>
<organism evidence="7 8">
    <name type="scientific">Aedes albopictus</name>
    <name type="common">Asian tiger mosquito</name>
    <name type="synonym">Stegomyia albopicta</name>
    <dbReference type="NCBI Taxonomy" id="7160"/>
    <lineage>
        <taxon>Eukaryota</taxon>
        <taxon>Metazoa</taxon>
        <taxon>Ecdysozoa</taxon>
        <taxon>Arthropoda</taxon>
        <taxon>Hexapoda</taxon>
        <taxon>Insecta</taxon>
        <taxon>Pterygota</taxon>
        <taxon>Neoptera</taxon>
        <taxon>Endopterygota</taxon>
        <taxon>Diptera</taxon>
        <taxon>Nematocera</taxon>
        <taxon>Culicoidea</taxon>
        <taxon>Culicidae</taxon>
        <taxon>Culicinae</taxon>
        <taxon>Aedini</taxon>
        <taxon>Aedes</taxon>
        <taxon>Stegomyia</taxon>
    </lineage>
</organism>
<dbReference type="RefSeq" id="XP_029723470.2">
    <property type="nucleotide sequence ID" value="XM_029867610.2"/>
</dbReference>
<dbReference type="Gene3D" id="1.20.140.150">
    <property type="match status" value="1"/>
</dbReference>
<evidence type="ECO:0000256" key="2">
    <source>
        <dbReference type="ARBA" id="ARBA00022692"/>
    </source>
</evidence>
<feature type="transmembrane region" description="Helical" evidence="6">
    <location>
        <begin position="173"/>
        <end position="195"/>
    </location>
</feature>
<proteinExistence type="predicted"/>
<protein>
    <submittedName>
        <fullName evidence="7">Voltage-dependent calcium channel gamma-5 subunit</fullName>
    </submittedName>
</protein>
<evidence type="ECO:0000256" key="5">
    <source>
        <dbReference type="SAM" id="MobiDB-lite"/>
    </source>
</evidence>
<evidence type="ECO:0000256" key="1">
    <source>
        <dbReference type="ARBA" id="ARBA00004141"/>
    </source>
</evidence>
<dbReference type="Pfam" id="PF13903">
    <property type="entry name" value="Claudin_2"/>
    <property type="match status" value="1"/>
</dbReference>
<accession>A0ABM1ZN70</accession>
<dbReference type="Proteomes" id="UP000069940">
    <property type="component" value="Unassembled WGS sequence"/>
</dbReference>
<reference evidence="7" key="2">
    <citation type="submission" date="2025-05" db="UniProtKB">
        <authorList>
            <consortium name="EnsemblMetazoa"/>
        </authorList>
    </citation>
    <scope>IDENTIFICATION</scope>
    <source>
        <strain evidence="7">Foshan</strain>
    </source>
</reference>
<keyword evidence="3 6" id="KW-1133">Transmembrane helix</keyword>
<evidence type="ECO:0000313" key="8">
    <source>
        <dbReference type="Proteomes" id="UP000069940"/>
    </source>
</evidence>
<name>A0ABM1ZN70_AEDAL</name>
<feature type="transmembrane region" description="Helical" evidence="6">
    <location>
        <begin position="311"/>
        <end position="338"/>
    </location>
</feature>
<feature type="compositionally biased region" description="Polar residues" evidence="5">
    <location>
        <begin position="748"/>
        <end position="764"/>
    </location>
</feature>
<feature type="transmembrane region" description="Helical" evidence="6">
    <location>
        <begin position="365"/>
        <end position="386"/>
    </location>
</feature>
<dbReference type="InterPro" id="IPR051072">
    <property type="entry name" value="CACNG_subunit"/>
</dbReference>
<comment type="subcellular location">
    <subcellularLocation>
        <location evidence="1">Membrane</location>
        <topology evidence="1">Multi-pass membrane protein</topology>
    </subcellularLocation>
</comment>
<dbReference type="PANTHER" id="PTHR12107:SF0">
    <property type="entry name" value="STARGAZIN (MAMMALIAN CALCIUM CHANNEL) HOMOLOG"/>
    <property type="match status" value="1"/>
</dbReference>
<sequence length="846" mass="94093">MMPPTATVVGRQPRIPSMLSLVDGTGGGPSSSSSCAVRRQSCVSDLPSPSVHVPSISARLGTTGYPMPSRMDGIGRYDSRVLVQQNGGSGVRRYNATDAEECDGLAPSLSMDNLNGTAANEVRNNDGERDDSGVKTALKAAGPLGLVKRICSDGVLSATSFGSGSSDGVTENYWMLMITPVVSSFSVALVIAAVAGPQWLFTEEKLHNRNYNGTMNYNAKDEGIYLTKYTKASLWTLCSKMGGANLGQTEFHCTTIDYFPQEDYNPDPQDSTNAIPYTVTHSSPFFLVSNVVLVISYVLFLLAMCSSRHKICYFVSGVLFIISGLLMLIGLIMFISILKAEIGYKLRPRSSLQAPLFTFRYGQSFLLYVFGFVITELSGIFNVLIYSNLHQAQLARSQIYPTYQNLSANYYSITPKKEKSKAAMDYGMSNGTRPRFYFESIDDCAVHRYHRDRSNNLVKSLNELYTEPAPEMRSTATATSPPADISATSRIELALDSGKLTRSVSTTTDIVLMDDPRSETDEKSEENLKNICGISKQYLTKELSKEKLFNEFCKKVGPRPKPKNIYYIEDDGKDQDGFQNVFVIEGNNSDDDKFKRRRRNSMLGASVSVDALERRQRIRSDNSLDRAYGEECPRLTYDMRQTLPRNFMKKHHNLLTQHTLADERGGFNSLDDLGDHHGSWNRRISASGLLEPIRLNLSQNNLDASSSPYHHASKWPKYIPKSTNDFTTMQQQYLHVPSSPSYVDYTVRPSSAQGHHSIGDLSSYQPPPPPPQYARIQHPSVVGPPPFNYVPPKTAPPAVFSGKVSPIFDLDKIERERRKSHSQLFLNHGSQQPLQQQYDYVNGTAV</sequence>
<keyword evidence="4 6" id="KW-0472">Membrane</keyword>